<dbReference type="Proteomes" id="UP001234989">
    <property type="component" value="Chromosome 5"/>
</dbReference>
<dbReference type="EMBL" id="CP133616">
    <property type="protein sequence ID" value="WMV29658.1"/>
    <property type="molecule type" value="Genomic_DNA"/>
</dbReference>
<gene>
    <name evidence="1" type="ORF">MTR67_023043</name>
</gene>
<organism evidence="1 2">
    <name type="scientific">Solanum verrucosum</name>
    <dbReference type="NCBI Taxonomy" id="315347"/>
    <lineage>
        <taxon>Eukaryota</taxon>
        <taxon>Viridiplantae</taxon>
        <taxon>Streptophyta</taxon>
        <taxon>Embryophyta</taxon>
        <taxon>Tracheophyta</taxon>
        <taxon>Spermatophyta</taxon>
        <taxon>Magnoliopsida</taxon>
        <taxon>eudicotyledons</taxon>
        <taxon>Gunneridae</taxon>
        <taxon>Pentapetalae</taxon>
        <taxon>asterids</taxon>
        <taxon>lamiids</taxon>
        <taxon>Solanales</taxon>
        <taxon>Solanaceae</taxon>
        <taxon>Solanoideae</taxon>
        <taxon>Solaneae</taxon>
        <taxon>Solanum</taxon>
    </lineage>
</organism>
<dbReference type="GO" id="GO:0003676">
    <property type="term" value="F:nucleic acid binding"/>
    <property type="evidence" value="ECO:0007669"/>
    <property type="project" value="InterPro"/>
</dbReference>
<keyword evidence="2" id="KW-1185">Reference proteome</keyword>
<dbReference type="InterPro" id="IPR036397">
    <property type="entry name" value="RNaseH_sf"/>
</dbReference>
<dbReference type="AlphaFoldDB" id="A0AAF0QWE4"/>
<dbReference type="PANTHER" id="PTHR45835">
    <property type="entry name" value="YALI0A06105P"/>
    <property type="match status" value="1"/>
</dbReference>
<accession>A0AAF0QWE4</accession>
<dbReference type="PANTHER" id="PTHR45835:SF91">
    <property type="entry name" value="RETROTRANSPOSON, TY3-GYPSY SUBCLASS-LIKE PROTEIN"/>
    <property type="match status" value="1"/>
</dbReference>
<evidence type="ECO:0000313" key="1">
    <source>
        <dbReference type="EMBL" id="WMV29658.1"/>
    </source>
</evidence>
<name>A0AAF0QWE4_SOLVR</name>
<protein>
    <submittedName>
        <fullName evidence="1">Uncharacterized protein</fullName>
    </submittedName>
</protein>
<evidence type="ECO:0000313" key="2">
    <source>
        <dbReference type="Proteomes" id="UP001234989"/>
    </source>
</evidence>
<proteinExistence type="predicted"/>
<reference evidence="1" key="1">
    <citation type="submission" date="2023-08" db="EMBL/GenBank/DDBJ databases">
        <title>A de novo genome assembly of Solanum verrucosum Schlechtendal, a Mexican diploid species geographically isolated from the other diploid A-genome species in potato relatives.</title>
        <authorList>
            <person name="Hosaka K."/>
        </authorList>
    </citation>
    <scope>NUCLEOTIDE SEQUENCE</scope>
    <source>
        <tissue evidence="1">Young leaves</tissue>
    </source>
</reference>
<dbReference type="SUPFAM" id="SSF53098">
    <property type="entry name" value="Ribonuclease H-like"/>
    <property type="match status" value="1"/>
</dbReference>
<sequence>MTHGKVERIIQTLEDMMRKCVFYFNGNWDDHFPLIKFAYNNSYLSSICMDPFEALYCRRCRSPIGWFEVGEVALIGPELVHKAMKKVRLIKGRLRMAKN</sequence>
<dbReference type="InterPro" id="IPR012337">
    <property type="entry name" value="RNaseH-like_sf"/>
</dbReference>
<dbReference type="Gene3D" id="3.30.420.10">
    <property type="entry name" value="Ribonuclease H-like superfamily/Ribonuclease H"/>
    <property type="match status" value="1"/>
</dbReference>